<dbReference type="CDD" id="cd03593">
    <property type="entry name" value="CLECT_NK_receptors_like"/>
    <property type="match status" value="1"/>
</dbReference>
<evidence type="ECO:0000259" key="6">
    <source>
        <dbReference type="PROSITE" id="PS50041"/>
    </source>
</evidence>
<dbReference type="Ensembl" id="ENSCPBT00000022999.1">
    <property type="protein sequence ID" value="ENSCPBP00000019535.1"/>
    <property type="gene ID" value="ENSCPBG00000014099.1"/>
</dbReference>
<organism evidence="7 8">
    <name type="scientific">Chrysemys picta bellii</name>
    <name type="common">Western painted turtle</name>
    <name type="synonym">Emys bellii</name>
    <dbReference type="NCBI Taxonomy" id="8478"/>
    <lineage>
        <taxon>Eukaryota</taxon>
        <taxon>Metazoa</taxon>
        <taxon>Chordata</taxon>
        <taxon>Craniata</taxon>
        <taxon>Vertebrata</taxon>
        <taxon>Euteleostomi</taxon>
        <taxon>Archelosauria</taxon>
        <taxon>Testudinata</taxon>
        <taxon>Testudines</taxon>
        <taxon>Cryptodira</taxon>
        <taxon>Durocryptodira</taxon>
        <taxon>Testudinoidea</taxon>
        <taxon>Emydidae</taxon>
        <taxon>Chrysemys</taxon>
    </lineage>
</organism>
<evidence type="ECO:0000256" key="1">
    <source>
        <dbReference type="ARBA" id="ARBA00004167"/>
    </source>
</evidence>
<evidence type="ECO:0000313" key="8">
    <source>
        <dbReference type="Proteomes" id="UP000694380"/>
    </source>
</evidence>
<keyword evidence="8" id="KW-1185">Reference proteome</keyword>
<dbReference type="SUPFAM" id="SSF56436">
    <property type="entry name" value="C-type lectin-like"/>
    <property type="match status" value="1"/>
</dbReference>
<dbReference type="GO" id="GO:0030246">
    <property type="term" value="F:carbohydrate binding"/>
    <property type="evidence" value="ECO:0007669"/>
    <property type="project" value="UniProtKB-KW"/>
</dbReference>
<evidence type="ECO:0000256" key="5">
    <source>
        <dbReference type="SAM" id="Phobius"/>
    </source>
</evidence>
<name>A0A8C3HKB9_CHRPI</name>
<dbReference type="Proteomes" id="UP000694380">
    <property type="component" value="Unplaced"/>
</dbReference>
<reference evidence="7" key="2">
    <citation type="submission" date="2025-09" db="UniProtKB">
        <authorList>
            <consortium name="Ensembl"/>
        </authorList>
    </citation>
    <scope>IDENTIFICATION</scope>
</reference>
<evidence type="ECO:0000256" key="3">
    <source>
        <dbReference type="ARBA" id="ARBA00023157"/>
    </source>
</evidence>
<dbReference type="GO" id="GO:0007165">
    <property type="term" value="P:signal transduction"/>
    <property type="evidence" value="ECO:0007669"/>
    <property type="project" value="TreeGrafter"/>
</dbReference>
<comment type="subcellular location">
    <subcellularLocation>
        <location evidence="1">Membrane</location>
        <topology evidence="1">Single-pass membrane protein</topology>
    </subcellularLocation>
</comment>
<dbReference type="GeneTree" id="ENSGT00940000156296"/>
<dbReference type="Gene3D" id="3.10.100.10">
    <property type="entry name" value="Mannose-Binding Protein A, subunit A"/>
    <property type="match status" value="1"/>
</dbReference>
<feature type="transmembrane region" description="Helical" evidence="5">
    <location>
        <begin position="41"/>
        <end position="65"/>
    </location>
</feature>
<dbReference type="Pfam" id="PF00059">
    <property type="entry name" value="Lectin_C"/>
    <property type="match status" value="1"/>
</dbReference>
<dbReference type="SMART" id="SM00034">
    <property type="entry name" value="CLECT"/>
    <property type="match status" value="1"/>
</dbReference>
<keyword evidence="5" id="KW-1133">Transmembrane helix</keyword>
<dbReference type="InterPro" id="IPR052309">
    <property type="entry name" value="C-type_Lectin_Domain_Fam1"/>
</dbReference>
<sequence length="267" mass="30796">MTEEITYADLEFSKSYALENISKPAAPEGKALHSSSSTWRLAALTLLILCLALLLGMLALGIVFFQVSNDFQKQFGNLMRNQETLQTNFSKRLQDMKDHLCLKGEENNENNGSSCMLCPANWQWMGGDTCFYISTQKRSWEESQRFCSLQNSTFLMLKHRHKLNHVPPRENTQYYWIGLHKSGENSWYWTDGSALLTKKEDWIDLYPSYNCGYLYRGKIYNDHCTEKYLWICEKAAVKLRLLTTGIQMGISLATKPELPASFLPRVQ</sequence>
<feature type="domain" description="C-type lectin" evidence="6">
    <location>
        <begin position="126"/>
        <end position="233"/>
    </location>
</feature>
<protein>
    <recommendedName>
        <fullName evidence="6">C-type lectin domain-containing protein</fullName>
    </recommendedName>
</protein>
<dbReference type="GO" id="GO:0005886">
    <property type="term" value="C:plasma membrane"/>
    <property type="evidence" value="ECO:0007669"/>
    <property type="project" value="TreeGrafter"/>
</dbReference>
<keyword evidence="4" id="KW-0325">Glycoprotein</keyword>
<accession>A0A8C3HKB9</accession>
<gene>
    <name evidence="7" type="primary">LOC101937198</name>
</gene>
<keyword evidence="3" id="KW-1015">Disulfide bond</keyword>
<dbReference type="PROSITE" id="PS50041">
    <property type="entry name" value="C_TYPE_LECTIN_2"/>
    <property type="match status" value="1"/>
</dbReference>
<keyword evidence="5" id="KW-0812">Transmembrane</keyword>
<dbReference type="InterPro" id="IPR001304">
    <property type="entry name" value="C-type_lectin-like"/>
</dbReference>
<dbReference type="PANTHER" id="PTHR46490">
    <property type="entry name" value="C-TYPE LECTIN DOMAIN FAMILY 12 MEMBER A-RELATED"/>
    <property type="match status" value="1"/>
</dbReference>
<evidence type="ECO:0000256" key="2">
    <source>
        <dbReference type="ARBA" id="ARBA00022734"/>
    </source>
</evidence>
<dbReference type="GO" id="GO:0004888">
    <property type="term" value="F:transmembrane signaling receptor activity"/>
    <property type="evidence" value="ECO:0007669"/>
    <property type="project" value="TreeGrafter"/>
</dbReference>
<evidence type="ECO:0000313" key="7">
    <source>
        <dbReference type="Ensembl" id="ENSCPBP00000019535.1"/>
    </source>
</evidence>
<dbReference type="InterPro" id="IPR033992">
    <property type="entry name" value="NKR-like_CTLD"/>
</dbReference>
<dbReference type="AlphaFoldDB" id="A0A8C3HKB9"/>
<keyword evidence="2" id="KW-0430">Lectin</keyword>
<dbReference type="PANTHER" id="PTHR46490:SF6">
    <property type="entry name" value="ASIALOGLYCOPROTEIN RECEPTOR 1-LIKE-RELATED"/>
    <property type="match status" value="1"/>
</dbReference>
<dbReference type="InterPro" id="IPR016186">
    <property type="entry name" value="C-type_lectin-like/link_sf"/>
</dbReference>
<evidence type="ECO:0000256" key="4">
    <source>
        <dbReference type="ARBA" id="ARBA00023180"/>
    </source>
</evidence>
<dbReference type="InterPro" id="IPR016187">
    <property type="entry name" value="CTDL_fold"/>
</dbReference>
<reference evidence="7" key="1">
    <citation type="submission" date="2025-08" db="UniProtKB">
        <authorList>
            <consortium name="Ensembl"/>
        </authorList>
    </citation>
    <scope>IDENTIFICATION</scope>
</reference>
<keyword evidence="5" id="KW-0472">Membrane</keyword>
<proteinExistence type="predicted"/>